<protein>
    <submittedName>
        <fullName evidence="2">Uncharacterized protein</fullName>
    </submittedName>
</protein>
<keyword evidence="3" id="KW-1185">Reference proteome</keyword>
<sequence length="79" mass="8532">MKLLKALLAALSILFLVVLESHGQQYAITSAGDHSTANGHQLTWSLVRVSVFSSTNHNIYLGSGIHTGENQITILLSRS</sequence>
<gene>
    <name evidence="2" type="ORF">N7E81_14880</name>
</gene>
<dbReference type="Proteomes" id="UP001062165">
    <property type="component" value="Chromosome"/>
</dbReference>
<evidence type="ECO:0000313" key="3">
    <source>
        <dbReference type="Proteomes" id="UP001062165"/>
    </source>
</evidence>
<keyword evidence="1" id="KW-0732">Signal</keyword>
<feature type="chain" id="PRO_5047390744" evidence="1">
    <location>
        <begin position="24"/>
        <end position="79"/>
    </location>
</feature>
<evidence type="ECO:0000256" key="1">
    <source>
        <dbReference type="SAM" id="SignalP"/>
    </source>
</evidence>
<reference evidence="2" key="1">
    <citation type="submission" date="2022-10" db="EMBL/GenBank/DDBJ databases">
        <title>Comparative genomics and taxonomic characterization of three novel marine species of genus Reichenbachiella exhibiting antioxidant and polysaccharide degradation activities.</title>
        <authorList>
            <person name="Muhammad N."/>
            <person name="Lee Y.-J."/>
            <person name="Ko J."/>
            <person name="Kim S.-G."/>
        </authorList>
    </citation>
    <scope>NUCLEOTIDE SEQUENCE</scope>
    <source>
        <strain evidence="2">Wsw4-B4</strain>
    </source>
</reference>
<organism evidence="2 3">
    <name type="scientific">Reichenbachiella carrageenanivorans</name>
    <dbReference type="NCBI Taxonomy" id="2979869"/>
    <lineage>
        <taxon>Bacteria</taxon>
        <taxon>Pseudomonadati</taxon>
        <taxon>Bacteroidota</taxon>
        <taxon>Cytophagia</taxon>
        <taxon>Cytophagales</taxon>
        <taxon>Reichenbachiellaceae</taxon>
        <taxon>Reichenbachiella</taxon>
    </lineage>
</organism>
<dbReference type="EMBL" id="CP106735">
    <property type="protein sequence ID" value="UXX78643.1"/>
    <property type="molecule type" value="Genomic_DNA"/>
</dbReference>
<evidence type="ECO:0000313" key="2">
    <source>
        <dbReference type="EMBL" id="UXX78643.1"/>
    </source>
</evidence>
<dbReference type="RefSeq" id="WP_263050388.1">
    <property type="nucleotide sequence ID" value="NZ_CP106735.1"/>
</dbReference>
<proteinExistence type="predicted"/>
<feature type="signal peptide" evidence="1">
    <location>
        <begin position="1"/>
        <end position="23"/>
    </location>
</feature>
<accession>A0ABY6D0Q7</accession>
<name>A0ABY6D0Q7_9BACT</name>